<evidence type="ECO:0000256" key="1">
    <source>
        <dbReference type="SAM" id="MobiDB-lite"/>
    </source>
</evidence>
<dbReference type="SUPFAM" id="SSF49373">
    <property type="entry name" value="Invasin/intimin cell-adhesion fragments"/>
    <property type="match status" value="1"/>
</dbReference>
<evidence type="ECO:0000256" key="2">
    <source>
        <dbReference type="SAM" id="Phobius"/>
    </source>
</evidence>
<dbReference type="InterPro" id="IPR008964">
    <property type="entry name" value="Invasin/intimin_cell_adhesion"/>
</dbReference>
<keyword evidence="2" id="KW-0812">Transmembrane</keyword>
<keyword evidence="4" id="KW-1185">Reference proteome</keyword>
<dbReference type="EMBL" id="JBHSZZ010000039">
    <property type="protein sequence ID" value="MFC7187344.1"/>
    <property type="molecule type" value="Genomic_DNA"/>
</dbReference>
<comment type="caution">
    <text evidence="3">The sequence shown here is derived from an EMBL/GenBank/DDBJ whole genome shotgun (WGS) entry which is preliminary data.</text>
</comment>
<feature type="transmembrane region" description="Helical" evidence="2">
    <location>
        <begin position="12"/>
        <end position="30"/>
    </location>
</feature>
<dbReference type="RefSeq" id="WP_267664591.1">
    <property type="nucleotide sequence ID" value="NZ_JAODIX010000039.1"/>
</dbReference>
<sequence>MRFSRDRRGQSVVVGTVILFGFLILALSLYQVQIVPQQNAEVEFQHFEEVRNDLVELRASTLEEGSSDRPKYETVRLGTTYPTRIFAINPPAPAGTIQTTSRSYNITIDPESADPINVSTRFLQYRPGYNEIDASSTWYDASVLYVDATDRGGGIAVIEDQALVENGDVQIVALQNEFRRSGTGRVTVELHSAENTIEQLPEGNVTVTVPTRLNGSEYWNTEANISSDVYGGVTSDNNDDGVHNLTLETTASNLTVDTVGIQQAPEESIQKDDKDGSNPGNGSDFDRVYNVSWNDPGLLSIGSNRLNGTVESDGEPLDSATVDFATNSSIAIFQDTSATTTNGNFTTNVTTTQGGTATLFAASGDDVDQIQVEIVEVPGTMAERTAIVDSNSESFGTSNSELRFTIENTGTENVIISGIRVDSSSRNNVDHISGTPTFRDTGGQVFFENRINFGDQVDINDIDIDGSNDIRVELGEFRQQSGPNSKIRSMAGESVDITLFFDDGSSAQFTVST</sequence>
<gene>
    <name evidence="3" type="ORF">ACFQMK_10670</name>
</gene>
<evidence type="ECO:0008006" key="5">
    <source>
        <dbReference type="Google" id="ProtNLM"/>
    </source>
</evidence>
<evidence type="ECO:0000313" key="3">
    <source>
        <dbReference type="EMBL" id="MFC7187344.1"/>
    </source>
</evidence>
<feature type="region of interest" description="Disordered" evidence="1">
    <location>
        <begin position="264"/>
        <end position="286"/>
    </location>
</feature>
<proteinExistence type="predicted"/>
<name>A0ABD5YD82_9EURY</name>
<protein>
    <recommendedName>
        <fullName evidence="5">CARDB domain-containing protein</fullName>
    </recommendedName>
</protein>
<reference evidence="3 4" key="1">
    <citation type="journal article" date="2019" name="Int. J. Syst. Evol. Microbiol.">
        <title>The Global Catalogue of Microorganisms (GCM) 10K type strain sequencing project: providing services to taxonomists for standard genome sequencing and annotation.</title>
        <authorList>
            <consortium name="The Broad Institute Genomics Platform"/>
            <consortium name="The Broad Institute Genome Sequencing Center for Infectious Disease"/>
            <person name="Wu L."/>
            <person name="Ma J."/>
        </authorList>
    </citation>
    <scope>NUCLEOTIDE SEQUENCE [LARGE SCALE GENOMIC DNA]</scope>
    <source>
        <strain evidence="3 4">Q85</strain>
    </source>
</reference>
<keyword evidence="2" id="KW-1133">Transmembrane helix</keyword>
<keyword evidence="2" id="KW-0472">Membrane</keyword>
<dbReference type="Proteomes" id="UP001596390">
    <property type="component" value="Unassembled WGS sequence"/>
</dbReference>
<evidence type="ECO:0000313" key="4">
    <source>
        <dbReference type="Proteomes" id="UP001596390"/>
    </source>
</evidence>
<accession>A0ABD5YD82</accession>
<organism evidence="3 4">
    <name type="scientific">Halorubrum yunnanense</name>
    <dbReference type="NCBI Taxonomy" id="1526162"/>
    <lineage>
        <taxon>Archaea</taxon>
        <taxon>Methanobacteriati</taxon>
        <taxon>Methanobacteriota</taxon>
        <taxon>Stenosarchaea group</taxon>
        <taxon>Halobacteria</taxon>
        <taxon>Halobacteriales</taxon>
        <taxon>Haloferacaceae</taxon>
        <taxon>Halorubrum</taxon>
    </lineage>
</organism>
<dbReference type="AlphaFoldDB" id="A0ABD5YD82"/>